<dbReference type="Proteomes" id="UP000807342">
    <property type="component" value="Unassembled WGS sequence"/>
</dbReference>
<protein>
    <recommendedName>
        <fullName evidence="4">Proteophosphoglycan ppg4</fullName>
    </recommendedName>
</protein>
<dbReference type="OrthoDB" id="2507795at2759"/>
<feature type="compositionally biased region" description="Basic and acidic residues" evidence="1">
    <location>
        <begin position="763"/>
        <end position="794"/>
    </location>
</feature>
<feature type="compositionally biased region" description="Polar residues" evidence="1">
    <location>
        <begin position="207"/>
        <end position="216"/>
    </location>
</feature>
<accession>A0A9P5XJZ6</accession>
<feature type="compositionally biased region" description="Basic and acidic residues" evidence="1">
    <location>
        <begin position="845"/>
        <end position="854"/>
    </location>
</feature>
<gene>
    <name evidence="2" type="ORF">P691DRAFT_756067</name>
</gene>
<feature type="compositionally biased region" description="Basic and acidic residues" evidence="1">
    <location>
        <begin position="716"/>
        <end position="727"/>
    </location>
</feature>
<name>A0A9P5XJZ6_9AGAR</name>
<feature type="compositionally biased region" description="Basic and acidic residues" evidence="1">
    <location>
        <begin position="311"/>
        <end position="320"/>
    </location>
</feature>
<evidence type="ECO:0000313" key="2">
    <source>
        <dbReference type="EMBL" id="KAF9452852.1"/>
    </source>
</evidence>
<feature type="region of interest" description="Disordered" evidence="1">
    <location>
        <begin position="311"/>
        <end position="347"/>
    </location>
</feature>
<reference evidence="2" key="1">
    <citation type="submission" date="2020-11" db="EMBL/GenBank/DDBJ databases">
        <authorList>
            <consortium name="DOE Joint Genome Institute"/>
            <person name="Ahrendt S."/>
            <person name="Riley R."/>
            <person name="Andreopoulos W."/>
            <person name="Labutti K."/>
            <person name="Pangilinan J."/>
            <person name="Ruiz-Duenas F.J."/>
            <person name="Barrasa J.M."/>
            <person name="Sanchez-Garcia M."/>
            <person name="Camarero S."/>
            <person name="Miyauchi S."/>
            <person name="Serrano A."/>
            <person name="Linde D."/>
            <person name="Babiker R."/>
            <person name="Drula E."/>
            <person name="Ayuso-Fernandez I."/>
            <person name="Pacheco R."/>
            <person name="Padilla G."/>
            <person name="Ferreira P."/>
            <person name="Barriuso J."/>
            <person name="Kellner H."/>
            <person name="Castanera R."/>
            <person name="Alfaro M."/>
            <person name="Ramirez L."/>
            <person name="Pisabarro A.G."/>
            <person name="Kuo A."/>
            <person name="Tritt A."/>
            <person name="Lipzen A."/>
            <person name="He G."/>
            <person name="Yan M."/>
            <person name="Ng V."/>
            <person name="Cullen D."/>
            <person name="Martin F."/>
            <person name="Rosso M.-N."/>
            <person name="Henrissat B."/>
            <person name="Hibbett D."/>
            <person name="Martinez A.T."/>
            <person name="Grigoriev I.V."/>
        </authorList>
    </citation>
    <scope>NUCLEOTIDE SEQUENCE</scope>
    <source>
        <strain evidence="2">MF-IS2</strain>
    </source>
</reference>
<feature type="compositionally biased region" description="Polar residues" evidence="1">
    <location>
        <begin position="661"/>
        <end position="670"/>
    </location>
</feature>
<keyword evidence="3" id="KW-1185">Reference proteome</keyword>
<feature type="compositionally biased region" description="Low complexity" evidence="1">
    <location>
        <begin position="322"/>
        <end position="331"/>
    </location>
</feature>
<feature type="region of interest" description="Disordered" evidence="1">
    <location>
        <begin position="513"/>
        <end position="535"/>
    </location>
</feature>
<dbReference type="Pfam" id="PF10336">
    <property type="entry name" value="DUF2420"/>
    <property type="match status" value="1"/>
</dbReference>
<evidence type="ECO:0000256" key="1">
    <source>
        <dbReference type="SAM" id="MobiDB-lite"/>
    </source>
</evidence>
<feature type="region of interest" description="Disordered" evidence="1">
    <location>
        <begin position="254"/>
        <end position="273"/>
    </location>
</feature>
<feature type="compositionally biased region" description="Polar residues" evidence="1">
    <location>
        <begin position="824"/>
        <end position="841"/>
    </location>
</feature>
<evidence type="ECO:0000313" key="3">
    <source>
        <dbReference type="Proteomes" id="UP000807342"/>
    </source>
</evidence>
<feature type="compositionally biased region" description="Low complexity" evidence="1">
    <location>
        <begin position="128"/>
        <end position="153"/>
    </location>
</feature>
<dbReference type="AlphaFoldDB" id="A0A9P5XJZ6"/>
<feature type="region of interest" description="Disordered" evidence="1">
    <location>
        <begin position="123"/>
        <end position="182"/>
    </location>
</feature>
<proteinExistence type="predicted"/>
<feature type="region of interest" description="Disordered" evidence="1">
    <location>
        <begin position="206"/>
        <end position="245"/>
    </location>
</feature>
<feature type="compositionally biased region" description="Polar residues" evidence="1">
    <location>
        <begin position="154"/>
        <end position="182"/>
    </location>
</feature>
<sequence>MTATIMESYDAQMLDYQNDLDVQMHVSSSDAWFQDVAPMEDDGHLAFQPKAAITDTAPTIEVDMEAYVEDEHIEYEMVDDHHGHNPTSGELLDVDLLDASAVQSPSVTVTPLPITPSVEYPQPPLITPLPSASDPSVSASDSLSLELTTGSSTINDSTPENARTSTAAQADTSLPVTESSDAVDNVTVPESESVSHNNNRIERAVVSATSPGSETSPEPLDTVRQRSAVEDSAPGVHQAAESNAEHSTVLVDNEDQGDSHHLDSGQVPTEPGTIVNTEMPIPHNGFPEPQTHVDHVSEQVYDGVVQRSHLDNSHTLREDELPTAPTTSSTEASEHAPPHAGDTQSGAQVVGESIDALSNAADEAYLEPPPPILLSIFSTDHPELSLFNKPTEPLPNEDDAQERHILLQQVPTLYYEPLAHAFEFLRQDEYVSTVLELTGNELALEAFELDLAITEDNVYSREVSLHDIHALHVSANLPGPLHLRLYISGPRFIARYHMLQEGLINLNLHVDESQSSNHEETDHSTTESLHEEDADIQGELSGTEGATLDVQGHVEASEDMEGQPEEEEYDHTEEYYEGPPEEVEEATVHTGEIDLSTLPPFVDSPDTDQDEQEHEHDGELTRVAIPIPDNDATGEDHTEETQDAGTAQRLRQDVVDGTGSEHPTPTQDNPLGTEEPTADAHGDAGEGASGSTGSGEGEGSPNALHDDAESEESEGEDHTPAQAHSEEILEPEYAEPTNEERKDKKFRSHQTLNDMLAAPSLEPTHEDHHHEQEEDDLGDHYVDVHPDTHGVEELKDFEDETGAAWDDELDGEGDPDTTWEAEQGNVNGSYSNESSVTLSSKASKRSFDEFGIEHSDDESPISGSPGAKRPRVE</sequence>
<organism evidence="2 3">
    <name type="scientific">Macrolepiota fuliginosa MF-IS2</name>
    <dbReference type="NCBI Taxonomy" id="1400762"/>
    <lineage>
        <taxon>Eukaryota</taxon>
        <taxon>Fungi</taxon>
        <taxon>Dikarya</taxon>
        <taxon>Basidiomycota</taxon>
        <taxon>Agaricomycotina</taxon>
        <taxon>Agaricomycetes</taxon>
        <taxon>Agaricomycetidae</taxon>
        <taxon>Agaricales</taxon>
        <taxon>Agaricineae</taxon>
        <taxon>Agaricaceae</taxon>
        <taxon>Macrolepiota</taxon>
    </lineage>
</organism>
<feature type="region of interest" description="Disordered" evidence="1">
    <location>
        <begin position="555"/>
        <end position="873"/>
    </location>
</feature>
<comment type="caution">
    <text evidence="2">The sequence shown here is derived from an EMBL/GenBank/DDBJ whole genome shotgun (WGS) entry which is preliminary data.</text>
</comment>
<evidence type="ECO:0008006" key="4">
    <source>
        <dbReference type="Google" id="ProtNLM"/>
    </source>
</evidence>
<dbReference type="InterPro" id="IPR018822">
    <property type="entry name" value="UPF0646"/>
</dbReference>
<feature type="compositionally biased region" description="Gly residues" evidence="1">
    <location>
        <begin position="685"/>
        <end position="698"/>
    </location>
</feature>
<feature type="compositionally biased region" description="Acidic residues" evidence="1">
    <location>
        <begin position="557"/>
        <end position="585"/>
    </location>
</feature>
<feature type="compositionally biased region" description="Acidic residues" evidence="1">
    <location>
        <begin position="795"/>
        <end position="819"/>
    </location>
</feature>
<dbReference type="EMBL" id="MU151067">
    <property type="protein sequence ID" value="KAF9452852.1"/>
    <property type="molecule type" value="Genomic_DNA"/>
</dbReference>
<feature type="compositionally biased region" description="Basic and acidic residues" evidence="1">
    <location>
        <begin position="513"/>
        <end position="531"/>
    </location>
</feature>